<evidence type="ECO:0000256" key="7">
    <source>
        <dbReference type="ARBA" id="ARBA00023170"/>
    </source>
</evidence>
<dbReference type="InterPro" id="IPR047526">
    <property type="entry name" value="TNR19/27/EDAR"/>
</dbReference>
<keyword evidence="3" id="KW-0677">Repeat</keyword>
<evidence type="ECO:0000256" key="6">
    <source>
        <dbReference type="ARBA" id="ARBA00023157"/>
    </source>
</evidence>
<evidence type="ECO:0000256" key="10">
    <source>
        <dbReference type="SAM" id="Phobius"/>
    </source>
</evidence>
<dbReference type="InParanoid" id="H2ZLF4"/>
<dbReference type="Proteomes" id="UP000007875">
    <property type="component" value="Unassembled WGS sequence"/>
</dbReference>
<name>H2ZLF4_CIOSA</name>
<protein>
    <recommendedName>
        <fullName evidence="12">TNFR-Cys domain-containing protein</fullName>
    </recommendedName>
</protein>
<evidence type="ECO:0000313" key="13">
    <source>
        <dbReference type="Ensembl" id="ENSCSAVP00000018420.1"/>
    </source>
</evidence>
<comment type="subcellular location">
    <subcellularLocation>
        <location evidence="1">Membrane</location>
        <topology evidence="1">Single-pass membrane protein</topology>
    </subcellularLocation>
</comment>
<dbReference type="HOGENOM" id="CLU_758539_0_0_1"/>
<dbReference type="GO" id="GO:0038023">
    <property type="term" value="F:signaling receptor activity"/>
    <property type="evidence" value="ECO:0007669"/>
    <property type="project" value="InterPro"/>
</dbReference>
<keyword evidence="8" id="KW-0325">Glycoprotein</keyword>
<dbReference type="GO" id="GO:0005886">
    <property type="term" value="C:plasma membrane"/>
    <property type="evidence" value="ECO:0007669"/>
    <property type="project" value="TreeGrafter"/>
</dbReference>
<reference evidence="14" key="1">
    <citation type="submission" date="2003-08" db="EMBL/GenBank/DDBJ databases">
        <authorList>
            <person name="Birren B."/>
            <person name="Nusbaum C."/>
            <person name="Abebe A."/>
            <person name="Abouelleil A."/>
            <person name="Adekoya E."/>
            <person name="Ait-zahra M."/>
            <person name="Allen N."/>
            <person name="Allen T."/>
            <person name="An P."/>
            <person name="Anderson M."/>
            <person name="Anderson S."/>
            <person name="Arachchi H."/>
            <person name="Armbruster J."/>
            <person name="Bachantsang P."/>
            <person name="Baldwin J."/>
            <person name="Barry A."/>
            <person name="Bayul T."/>
            <person name="Blitshsteyn B."/>
            <person name="Bloom T."/>
            <person name="Blye J."/>
            <person name="Boguslavskiy L."/>
            <person name="Borowsky M."/>
            <person name="Boukhgalter B."/>
            <person name="Brunache A."/>
            <person name="Butler J."/>
            <person name="Calixte N."/>
            <person name="Calvo S."/>
            <person name="Camarata J."/>
            <person name="Campo K."/>
            <person name="Chang J."/>
            <person name="Cheshatsang Y."/>
            <person name="Citroen M."/>
            <person name="Collymore A."/>
            <person name="Considine T."/>
            <person name="Cook A."/>
            <person name="Cooke P."/>
            <person name="Corum B."/>
            <person name="Cuomo C."/>
            <person name="David R."/>
            <person name="Dawoe T."/>
            <person name="Degray S."/>
            <person name="Dodge S."/>
            <person name="Dooley K."/>
            <person name="Dorje P."/>
            <person name="Dorjee K."/>
            <person name="Dorris L."/>
            <person name="Duffey N."/>
            <person name="Dupes A."/>
            <person name="Elkins T."/>
            <person name="Engels R."/>
            <person name="Erickson J."/>
            <person name="Farina A."/>
            <person name="Faro S."/>
            <person name="Ferreira P."/>
            <person name="Fischer H."/>
            <person name="Fitzgerald M."/>
            <person name="Foley K."/>
            <person name="Gage D."/>
            <person name="Galagan J."/>
            <person name="Gearin G."/>
            <person name="Gnerre S."/>
            <person name="Gnirke A."/>
            <person name="Goyette A."/>
            <person name="Graham J."/>
            <person name="Grandbois E."/>
            <person name="Gyaltsen K."/>
            <person name="Hafez N."/>
            <person name="Hagopian D."/>
            <person name="Hagos B."/>
            <person name="Hall J."/>
            <person name="Hatcher B."/>
            <person name="Heller A."/>
            <person name="Higgins H."/>
            <person name="Honan T."/>
            <person name="Horn A."/>
            <person name="Houde N."/>
            <person name="Hughes L."/>
            <person name="Hulme W."/>
            <person name="Husby E."/>
            <person name="Iliev I."/>
            <person name="Jaffe D."/>
            <person name="Jones C."/>
            <person name="Kamal M."/>
            <person name="Kamat A."/>
            <person name="Kamvysselis M."/>
            <person name="Karlsson E."/>
            <person name="Kells C."/>
            <person name="Kieu A."/>
            <person name="Kisner P."/>
            <person name="Kodira C."/>
            <person name="Kulbokas E."/>
            <person name="Labutti K."/>
            <person name="Lama D."/>
            <person name="Landers T."/>
            <person name="Leger J."/>
            <person name="Levine S."/>
            <person name="Lewis D."/>
            <person name="Lewis T."/>
            <person name="Lindblad-toh K."/>
            <person name="Liu X."/>
            <person name="Lokyitsang T."/>
            <person name="Lokyitsang Y."/>
            <person name="Lucien O."/>
            <person name="Lui A."/>
            <person name="Ma L.J."/>
            <person name="Mabbitt R."/>
            <person name="Macdonald J."/>
            <person name="Maclean C."/>
            <person name="Major J."/>
            <person name="Manning J."/>
            <person name="Marabella R."/>
            <person name="Maru K."/>
            <person name="Matthews C."/>
            <person name="Mauceli E."/>
            <person name="Mccarthy M."/>
            <person name="Mcdonough S."/>
            <person name="Mcghee T."/>
            <person name="Meldrim J."/>
            <person name="Meneus L."/>
            <person name="Mesirov J."/>
            <person name="Mihalev A."/>
            <person name="Mihova T."/>
            <person name="Mikkelsen T."/>
            <person name="Mlenga V."/>
            <person name="Moru K."/>
            <person name="Mozes J."/>
            <person name="Mulrain L."/>
            <person name="Munson G."/>
            <person name="Naylor J."/>
            <person name="Newes C."/>
            <person name="Nguyen C."/>
            <person name="Nguyen N."/>
            <person name="Nguyen T."/>
            <person name="Nicol R."/>
            <person name="Nielsen C."/>
            <person name="Nizzari M."/>
            <person name="Norbu C."/>
            <person name="Norbu N."/>
            <person name="O'donnell P."/>
            <person name="Okoawo O."/>
            <person name="O'leary S."/>
            <person name="Omotosho B."/>
            <person name="O'neill K."/>
            <person name="Osman S."/>
            <person name="Parker S."/>
            <person name="Perrin D."/>
            <person name="Phunkhang P."/>
            <person name="Piqani B."/>
            <person name="Purcell S."/>
            <person name="Rachupka T."/>
            <person name="Ramasamy U."/>
            <person name="Rameau R."/>
            <person name="Ray V."/>
            <person name="Raymond C."/>
            <person name="Retta R."/>
            <person name="Richardson S."/>
            <person name="Rise C."/>
            <person name="Rodriguez J."/>
            <person name="Rogers J."/>
            <person name="Rogov P."/>
            <person name="Rutman M."/>
            <person name="Schupbach R."/>
            <person name="Seaman C."/>
            <person name="Settipalli S."/>
            <person name="Sharpe T."/>
            <person name="Sheridan J."/>
            <person name="Sherpa N."/>
            <person name="Shi J."/>
            <person name="Smirnov S."/>
            <person name="Smith C."/>
            <person name="Sougnez C."/>
            <person name="Spencer B."/>
            <person name="Stalker J."/>
            <person name="Stange-thomann N."/>
            <person name="Stavropoulos S."/>
            <person name="Stetson K."/>
            <person name="Stone C."/>
            <person name="Stone S."/>
            <person name="Stubbs M."/>
            <person name="Talamas J."/>
            <person name="Tchuinga P."/>
            <person name="Tenzing P."/>
            <person name="Tesfaye S."/>
            <person name="Theodore J."/>
            <person name="Thoulutsang Y."/>
            <person name="Topham K."/>
            <person name="Towey S."/>
            <person name="Tsamla T."/>
            <person name="Tsomo N."/>
            <person name="Vallee D."/>
            <person name="Vassiliev H."/>
            <person name="Venkataraman V."/>
            <person name="Vinson J."/>
            <person name="Vo A."/>
            <person name="Wade C."/>
            <person name="Wang S."/>
            <person name="Wangchuk T."/>
            <person name="Wangdi T."/>
            <person name="Whittaker C."/>
            <person name="Wilkinson J."/>
            <person name="Wu Y."/>
            <person name="Wyman D."/>
            <person name="Yadav S."/>
            <person name="Yang S."/>
            <person name="Yang X."/>
            <person name="Yeager S."/>
            <person name="Yee E."/>
            <person name="Young G."/>
            <person name="Zainoun J."/>
            <person name="Zembeck L."/>
            <person name="Zimmer A."/>
            <person name="Zody M."/>
            <person name="Lander E."/>
        </authorList>
    </citation>
    <scope>NUCLEOTIDE SEQUENCE [LARGE SCALE GENOMIC DNA]</scope>
</reference>
<keyword evidence="7" id="KW-0675">Receptor</keyword>
<evidence type="ECO:0000256" key="1">
    <source>
        <dbReference type="ARBA" id="ARBA00004167"/>
    </source>
</evidence>
<evidence type="ECO:0000256" key="5">
    <source>
        <dbReference type="ARBA" id="ARBA00023136"/>
    </source>
</evidence>
<dbReference type="GO" id="GO:0046330">
    <property type="term" value="P:positive regulation of JNK cascade"/>
    <property type="evidence" value="ECO:0007669"/>
    <property type="project" value="InterPro"/>
</dbReference>
<evidence type="ECO:0000313" key="14">
    <source>
        <dbReference type="Proteomes" id="UP000007875"/>
    </source>
</evidence>
<reference evidence="13" key="2">
    <citation type="submission" date="2025-08" db="UniProtKB">
        <authorList>
            <consortium name="Ensembl"/>
        </authorList>
    </citation>
    <scope>IDENTIFICATION</scope>
</reference>
<dbReference type="GeneTree" id="ENSGT00940000153259"/>
<sequence>MFKQMKSKTMELIFGLIISSCVFVKLVQGDSDCSGEHEYRDALGNCQQCEMCGPGYEPGKYHCGYGSKDIDYKCVPCDSGTFSTSTSYNLCVACHPCRTWNRLTAEICTSTGNAECGSCNVGFFRPMKSDGDYDNECHICRDDSTQAECIHTESDWKDVMLIGLAVATALFLFVLVFLCVWYRKRHHESKPTGDVERTSTRFSSRFVRLLSGRCNQDTVTSTSQTPLTSPESQELFPKRSLLNSYQTEKQHAQLGTIVHEIPTYSNQPTALFCESPNEYPDMPTRQFHETARCHAACTVHLPAEPGPLNFGNEFLYNDGSPSNRLDDFHVESFDTASVTKPSTTFEVVPQQENQVEAFQHSNALL</sequence>
<evidence type="ECO:0000256" key="9">
    <source>
        <dbReference type="PROSITE-ProRule" id="PRU00206"/>
    </source>
</evidence>
<feature type="signal peptide" evidence="11">
    <location>
        <begin position="1"/>
        <end position="29"/>
    </location>
</feature>
<reference evidence="13" key="3">
    <citation type="submission" date="2025-09" db="UniProtKB">
        <authorList>
            <consortium name="Ensembl"/>
        </authorList>
    </citation>
    <scope>IDENTIFICATION</scope>
</reference>
<dbReference type="Ensembl" id="ENSCSAVT00000018620.1">
    <property type="protein sequence ID" value="ENSCSAVP00000018420.1"/>
    <property type="gene ID" value="ENSCSAVG00000010813.1"/>
</dbReference>
<comment type="caution">
    <text evidence="9">Lacks conserved residue(s) required for the propagation of feature annotation.</text>
</comment>
<dbReference type="InterPro" id="IPR001368">
    <property type="entry name" value="TNFR/NGFR_Cys_rich_reg"/>
</dbReference>
<feature type="repeat" description="TNFR-Cys" evidence="9">
    <location>
        <begin position="76"/>
        <end position="116"/>
    </location>
</feature>
<proteinExistence type="predicted"/>
<dbReference type="PROSITE" id="PS50050">
    <property type="entry name" value="TNFR_NGFR_2"/>
    <property type="match status" value="1"/>
</dbReference>
<dbReference type="STRING" id="51511.ENSCSAVP00000018420"/>
<accession>H2ZLF4</accession>
<evidence type="ECO:0000256" key="4">
    <source>
        <dbReference type="ARBA" id="ARBA00022989"/>
    </source>
</evidence>
<evidence type="ECO:0000256" key="2">
    <source>
        <dbReference type="ARBA" id="ARBA00022692"/>
    </source>
</evidence>
<keyword evidence="4 10" id="KW-1133">Transmembrane helix</keyword>
<feature type="chain" id="PRO_5003579388" description="TNFR-Cys domain-containing protein" evidence="11">
    <location>
        <begin position="30"/>
        <end position="365"/>
    </location>
</feature>
<evidence type="ECO:0000256" key="11">
    <source>
        <dbReference type="SAM" id="SignalP"/>
    </source>
</evidence>
<dbReference type="PANTHER" id="PTHR12120">
    <property type="entry name" value="TNFR-CYS DOMAIN-CONTAINING PROTEIN"/>
    <property type="match status" value="1"/>
</dbReference>
<dbReference type="PANTHER" id="PTHR12120:SF10">
    <property type="entry name" value="TNFR-CYS DOMAIN-CONTAINING PROTEIN"/>
    <property type="match status" value="1"/>
</dbReference>
<dbReference type="eggNOG" id="ENOG502QQHI">
    <property type="taxonomic scope" value="Eukaryota"/>
</dbReference>
<organism evidence="13 14">
    <name type="scientific">Ciona savignyi</name>
    <name type="common">Pacific transparent sea squirt</name>
    <dbReference type="NCBI Taxonomy" id="51511"/>
    <lineage>
        <taxon>Eukaryota</taxon>
        <taxon>Metazoa</taxon>
        <taxon>Chordata</taxon>
        <taxon>Tunicata</taxon>
        <taxon>Ascidiacea</taxon>
        <taxon>Phlebobranchia</taxon>
        <taxon>Cionidae</taxon>
        <taxon>Ciona</taxon>
    </lineage>
</organism>
<dbReference type="Gene3D" id="2.10.50.10">
    <property type="entry name" value="Tumor Necrosis Factor Receptor, subunit A, domain 2"/>
    <property type="match status" value="1"/>
</dbReference>
<keyword evidence="11" id="KW-0732">Signal</keyword>
<evidence type="ECO:0000259" key="12">
    <source>
        <dbReference type="PROSITE" id="PS50050"/>
    </source>
</evidence>
<keyword evidence="2 10" id="KW-0812">Transmembrane</keyword>
<evidence type="ECO:0000256" key="3">
    <source>
        <dbReference type="ARBA" id="ARBA00022737"/>
    </source>
</evidence>
<keyword evidence="14" id="KW-1185">Reference proteome</keyword>
<evidence type="ECO:0000256" key="8">
    <source>
        <dbReference type="ARBA" id="ARBA00023180"/>
    </source>
</evidence>
<feature type="transmembrane region" description="Helical" evidence="10">
    <location>
        <begin position="159"/>
        <end position="182"/>
    </location>
</feature>
<feature type="domain" description="TNFR-Cys" evidence="12">
    <location>
        <begin position="76"/>
        <end position="116"/>
    </location>
</feature>
<dbReference type="PROSITE" id="PS00652">
    <property type="entry name" value="TNFR_NGFR_1"/>
    <property type="match status" value="1"/>
</dbReference>
<dbReference type="AlphaFoldDB" id="H2ZLF4"/>
<dbReference type="GO" id="GO:0043123">
    <property type="term" value="P:positive regulation of canonical NF-kappaB signal transduction"/>
    <property type="evidence" value="ECO:0007669"/>
    <property type="project" value="InterPro"/>
</dbReference>
<keyword evidence="5 10" id="KW-0472">Membrane</keyword>
<keyword evidence="6" id="KW-1015">Disulfide bond</keyword>